<organism evidence="2 3">
    <name type="scientific">Shewanella intestini</name>
    <dbReference type="NCBI Taxonomy" id="2017544"/>
    <lineage>
        <taxon>Bacteria</taxon>
        <taxon>Pseudomonadati</taxon>
        <taxon>Pseudomonadota</taxon>
        <taxon>Gammaproteobacteria</taxon>
        <taxon>Alteromonadales</taxon>
        <taxon>Shewanellaceae</taxon>
        <taxon>Shewanella</taxon>
    </lineage>
</organism>
<evidence type="ECO:0000313" key="2">
    <source>
        <dbReference type="EMBL" id="MBR9727408.1"/>
    </source>
</evidence>
<accession>A0ABS5I050</accession>
<dbReference type="Proteomes" id="UP000811844">
    <property type="component" value="Unassembled WGS sequence"/>
</dbReference>
<evidence type="ECO:0000256" key="1">
    <source>
        <dbReference type="SAM" id="SignalP"/>
    </source>
</evidence>
<gene>
    <name evidence="2" type="ORF">G3R48_05300</name>
</gene>
<dbReference type="Gene3D" id="3.30.110.70">
    <property type="entry name" value="Hypothetical protein apc22750. Chain B"/>
    <property type="match status" value="1"/>
</dbReference>
<protein>
    <recommendedName>
        <fullName evidence="4">RcsF protein</fullName>
    </recommendedName>
</protein>
<feature type="signal peptide" evidence="1">
    <location>
        <begin position="1"/>
        <end position="22"/>
    </location>
</feature>
<dbReference type="Pfam" id="PF16358">
    <property type="entry name" value="RcsF"/>
    <property type="match status" value="1"/>
</dbReference>
<evidence type="ECO:0008006" key="4">
    <source>
        <dbReference type="Google" id="ProtNLM"/>
    </source>
</evidence>
<dbReference type="EMBL" id="JAAIKR010000003">
    <property type="protein sequence ID" value="MBR9727408.1"/>
    <property type="molecule type" value="Genomic_DNA"/>
</dbReference>
<comment type="caution">
    <text evidence="2">The sequence shown here is derived from an EMBL/GenBank/DDBJ whole genome shotgun (WGS) entry which is preliminary data.</text>
</comment>
<keyword evidence="3" id="KW-1185">Reference proteome</keyword>
<keyword evidence="1" id="KW-0732">Signal</keyword>
<evidence type="ECO:0000313" key="3">
    <source>
        <dbReference type="Proteomes" id="UP000811844"/>
    </source>
</evidence>
<proteinExistence type="predicted"/>
<sequence>MNTTRKTLLLALASTLLLSACAGDYAFKSNLDGDAINEYFKPGDVTLFTDGQLPKGQYKILGLVEGLSCQHTENEVPATKRQARTQARRKAADLGANGMIVQNCHLIEEPDNTCHTQAMCVGKAIQLPVQP</sequence>
<reference evidence="2 3" key="1">
    <citation type="submission" date="2020-02" db="EMBL/GenBank/DDBJ databases">
        <title>Shewanella WXL01 sp. nov., a marine bacterium isolated from green algae in Luhuitou Fringing Reef (Northern South China Sea).</title>
        <authorList>
            <person name="Wang X."/>
        </authorList>
    </citation>
    <scope>NUCLEOTIDE SEQUENCE [LARGE SCALE GENOMIC DNA]</scope>
    <source>
        <strain evidence="2 3">MCCC 1A01895</strain>
    </source>
</reference>
<dbReference type="RefSeq" id="WP_153662493.1">
    <property type="nucleotide sequence ID" value="NZ_JAAIKR010000003.1"/>
</dbReference>
<dbReference type="PROSITE" id="PS51257">
    <property type="entry name" value="PROKAR_LIPOPROTEIN"/>
    <property type="match status" value="1"/>
</dbReference>
<feature type="chain" id="PRO_5046189256" description="RcsF protein" evidence="1">
    <location>
        <begin position="23"/>
        <end position="131"/>
    </location>
</feature>
<name>A0ABS5I050_9GAMM</name>
<dbReference type="InterPro" id="IPR030852">
    <property type="entry name" value="RcsF"/>
</dbReference>